<name>A0ABW3RQH7_9SPHI</name>
<organism evidence="4 5">
    <name type="scientific">Sphingobacterium daejeonense</name>
    <dbReference type="NCBI Taxonomy" id="371142"/>
    <lineage>
        <taxon>Bacteria</taxon>
        <taxon>Pseudomonadati</taxon>
        <taxon>Bacteroidota</taxon>
        <taxon>Sphingobacteriia</taxon>
        <taxon>Sphingobacteriales</taxon>
        <taxon>Sphingobacteriaceae</taxon>
        <taxon>Sphingobacterium</taxon>
    </lineage>
</organism>
<accession>A0ABW3RQH7</accession>
<feature type="signal peptide" evidence="1">
    <location>
        <begin position="1"/>
        <end position="20"/>
    </location>
</feature>
<comment type="caution">
    <text evidence="4">The sequence shown here is derived from an EMBL/GenBank/DDBJ whole genome shotgun (WGS) entry which is preliminary data.</text>
</comment>
<dbReference type="Pfam" id="PF13204">
    <property type="entry name" value="Apiosidase"/>
    <property type="match status" value="1"/>
</dbReference>
<dbReference type="RefSeq" id="WP_380898643.1">
    <property type="nucleotide sequence ID" value="NZ_JBHTKY010000038.1"/>
</dbReference>
<dbReference type="Pfam" id="PF12904">
    <property type="entry name" value="Collagen_bind_2"/>
    <property type="match status" value="1"/>
</dbReference>
<feature type="domain" description="Putative collagen-binding" evidence="2">
    <location>
        <begin position="363"/>
        <end position="455"/>
    </location>
</feature>
<feature type="chain" id="PRO_5045143318" evidence="1">
    <location>
        <begin position="21"/>
        <end position="458"/>
    </location>
</feature>
<dbReference type="InterPro" id="IPR025277">
    <property type="entry name" value="Apiosidase-like_cat_dom"/>
</dbReference>
<dbReference type="EMBL" id="JBHTKY010000038">
    <property type="protein sequence ID" value="MFD1167359.1"/>
    <property type="molecule type" value="Genomic_DNA"/>
</dbReference>
<dbReference type="InterPro" id="IPR024749">
    <property type="entry name" value="Collagen-bd_put"/>
</dbReference>
<dbReference type="PROSITE" id="PS51257">
    <property type="entry name" value="PROKAR_LIPOPROTEIN"/>
    <property type="match status" value="1"/>
</dbReference>
<dbReference type="SUPFAM" id="SSF51445">
    <property type="entry name" value="(Trans)glycosidases"/>
    <property type="match status" value="1"/>
</dbReference>
<keyword evidence="5" id="KW-1185">Reference proteome</keyword>
<dbReference type="Gene3D" id="3.20.20.80">
    <property type="entry name" value="Glycosidases"/>
    <property type="match status" value="1"/>
</dbReference>
<evidence type="ECO:0000313" key="4">
    <source>
        <dbReference type="EMBL" id="MFD1167359.1"/>
    </source>
</evidence>
<feature type="domain" description="Apiosidase-like catalytic" evidence="3">
    <location>
        <begin position="31"/>
        <end position="359"/>
    </location>
</feature>
<sequence>MKIKISALIAFLLIFGCSNAQNLIQNVRISESGHSMEYENGKPFFWLGDTAWELFHRLKIEEIENYLDNRKEKGFNVIQCVVLAELDGVLVPNRYEHVPFLDNDPTRFNEDYFQLVDMVVKMAEKKGIYLAILPTWGDKVTLKYGGAGPVIFNEQNAFVYGELLGERYKGFNNIFWILGGDRPPADNDETWLSIYSPMAYGIDKGSGKKTLKSFHPGGFIWESSKMLQQEPWMDFNMIQSGHAKLDVPVWEFIKTDWNLKPSKPTMDAEPCYEDHPINPWNGWDPTKGYFRNWEVRRQIYRSVFAGGFGVTYGHHAIWQFFGPAYKAVNYPDRNWQAALDRPAAFQAGFLKDLILSRPSTNRIPAQALIKNQDTIENKNFMVAFTDNAKSYAMIYLPNNKSVKIYMKEFPSKRIKYSWFRPETGKIVRSKNIKTKGDLEFQVPDTNSKDWVLILDKIE</sequence>
<proteinExistence type="predicted"/>
<protein>
    <submittedName>
        <fullName evidence="4">DUF4038 domain-containing protein</fullName>
    </submittedName>
</protein>
<evidence type="ECO:0000256" key="1">
    <source>
        <dbReference type="SAM" id="SignalP"/>
    </source>
</evidence>
<dbReference type="Proteomes" id="UP001597205">
    <property type="component" value="Unassembled WGS sequence"/>
</dbReference>
<reference evidence="5" key="1">
    <citation type="journal article" date="2019" name="Int. J. Syst. Evol. Microbiol.">
        <title>The Global Catalogue of Microorganisms (GCM) 10K type strain sequencing project: providing services to taxonomists for standard genome sequencing and annotation.</title>
        <authorList>
            <consortium name="The Broad Institute Genomics Platform"/>
            <consortium name="The Broad Institute Genome Sequencing Center for Infectious Disease"/>
            <person name="Wu L."/>
            <person name="Ma J."/>
        </authorList>
    </citation>
    <scope>NUCLEOTIDE SEQUENCE [LARGE SCALE GENOMIC DNA]</scope>
    <source>
        <strain evidence="5">CCUG 52468</strain>
    </source>
</reference>
<evidence type="ECO:0000259" key="3">
    <source>
        <dbReference type="Pfam" id="PF13204"/>
    </source>
</evidence>
<evidence type="ECO:0000259" key="2">
    <source>
        <dbReference type="Pfam" id="PF12904"/>
    </source>
</evidence>
<evidence type="ECO:0000313" key="5">
    <source>
        <dbReference type="Proteomes" id="UP001597205"/>
    </source>
</evidence>
<dbReference type="PANTHER" id="PTHR37836">
    <property type="entry name" value="LMO1036 PROTEIN"/>
    <property type="match status" value="1"/>
</dbReference>
<gene>
    <name evidence="4" type="ORF">ACFQ2C_17305</name>
</gene>
<dbReference type="InterPro" id="IPR017853">
    <property type="entry name" value="GH"/>
</dbReference>
<keyword evidence="1" id="KW-0732">Signal</keyword>
<dbReference type="PANTHER" id="PTHR37836:SF3">
    <property type="entry name" value="ENDOGLUCANASE"/>
    <property type="match status" value="1"/>
</dbReference>